<evidence type="ECO:0000256" key="6">
    <source>
        <dbReference type="ARBA" id="ARBA00047334"/>
    </source>
</evidence>
<dbReference type="AlphaFoldDB" id="A0A5K7XG90"/>
<dbReference type="InterPro" id="IPR016229">
    <property type="entry name" value="TMP_synthase_cyanobac_bac"/>
</dbReference>
<dbReference type="InterPro" id="IPR036206">
    <property type="entry name" value="ThiamineP_synth_sf"/>
</dbReference>
<evidence type="ECO:0000259" key="13">
    <source>
        <dbReference type="Pfam" id="PF02581"/>
    </source>
</evidence>
<evidence type="ECO:0000256" key="5">
    <source>
        <dbReference type="ARBA" id="ARBA00022977"/>
    </source>
</evidence>
<dbReference type="Pfam" id="PF02581">
    <property type="entry name" value="TMP-TENI"/>
    <property type="match status" value="2"/>
</dbReference>
<keyword evidence="5 9" id="KW-0784">Thiamine biosynthesis</keyword>
<comment type="cofactor">
    <cofactor evidence="9">
        <name>Mg(2+)</name>
        <dbReference type="ChEBI" id="CHEBI:18420"/>
    </cofactor>
    <text evidence="9">Binds 1 Mg(2+) ion per subunit.</text>
</comment>
<keyword evidence="16" id="KW-1185">Reference proteome</keyword>
<dbReference type="CDD" id="cd00564">
    <property type="entry name" value="TMP_TenI"/>
    <property type="match status" value="1"/>
</dbReference>
<evidence type="ECO:0000256" key="8">
    <source>
        <dbReference type="ARBA" id="ARBA00047883"/>
    </source>
</evidence>
<dbReference type="InterPro" id="IPR022998">
    <property type="entry name" value="ThiamineP_synth_TenI"/>
</dbReference>
<dbReference type="HAMAP" id="MF_00097">
    <property type="entry name" value="TMP_synthase"/>
    <property type="match status" value="1"/>
</dbReference>
<proteinExistence type="inferred from homology"/>
<evidence type="ECO:0000256" key="11">
    <source>
        <dbReference type="RuleBase" id="RU004253"/>
    </source>
</evidence>
<dbReference type="NCBIfam" id="TIGR00693">
    <property type="entry name" value="thiE"/>
    <property type="match status" value="1"/>
</dbReference>
<feature type="binding site" evidence="9">
    <location>
        <begin position="177"/>
        <end position="181"/>
    </location>
    <ligand>
        <name>4-amino-2-methyl-5-(diphosphooxymethyl)pyrimidine</name>
        <dbReference type="ChEBI" id="CHEBI:57841"/>
    </ligand>
</feature>
<dbReference type="GO" id="GO:0016301">
    <property type="term" value="F:kinase activity"/>
    <property type="evidence" value="ECO:0007669"/>
    <property type="project" value="UniProtKB-KW"/>
</dbReference>
<organism evidence="15 16">
    <name type="scientific">Lacipirellula parvula</name>
    <dbReference type="NCBI Taxonomy" id="2650471"/>
    <lineage>
        <taxon>Bacteria</taxon>
        <taxon>Pseudomonadati</taxon>
        <taxon>Planctomycetota</taxon>
        <taxon>Planctomycetia</taxon>
        <taxon>Pirellulales</taxon>
        <taxon>Lacipirellulaceae</taxon>
        <taxon>Lacipirellula</taxon>
    </lineage>
</organism>
<evidence type="ECO:0000313" key="16">
    <source>
        <dbReference type="Proteomes" id="UP000326837"/>
    </source>
</evidence>
<dbReference type="GO" id="GO:0009229">
    <property type="term" value="P:thiamine diphosphate biosynthetic process"/>
    <property type="evidence" value="ECO:0007669"/>
    <property type="project" value="UniProtKB-UniRule"/>
</dbReference>
<comment type="pathway">
    <text evidence="1 9 11">Cofactor biosynthesis; thiamine diphosphate biosynthesis; thiamine phosphate from 4-amino-2-methyl-5-diphosphomethylpyrimidine and 4-methyl-5-(2-phosphoethyl)-thiazole: step 1/1.</text>
</comment>
<reference evidence="16" key="1">
    <citation type="submission" date="2019-10" db="EMBL/GenBank/DDBJ databases">
        <title>Lacipirellula parvula gen. nov., sp. nov., representing a lineage of planctomycetes widespread in freshwater anoxic habitats, and description of the family Lacipirellulaceae.</title>
        <authorList>
            <person name="Dedysh S.N."/>
            <person name="Kulichevskaya I.S."/>
            <person name="Beletsky A.V."/>
            <person name="Rakitin A.L."/>
            <person name="Mardanov A.V."/>
            <person name="Ivanova A.A."/>
            <person name="Saltykova V.X."/>
            <person name="Rijpstra W.I.C."/>
            <person name="Sinninghe Damste J.S."/>
            <person name="Ravin N.V."/>
        </authorList>
    </citation>
    <scope>NUCLEOTIDE SEQUENCE [LARGE SCALE GENOMIC DNA]</scope>
    <source>
        <strain evidence="16">PX69</strain>
    </source>
</reference>
<evidence type="ECO:0000256" key="12">
    <source>
        <dbReference type="SAM" id="MobiDB-lite"/>
    </source>
</evidence>
<evidence type="ECO:0000256" key="2">
    <source>
        <dbReference type="ARBA" id="ARBA00022679"/>
    </source>
</evidence>
<protein>
    <recommendedName>
        <fullName evidence="9">Thiamine-phosphate synthase</fullName>
        <shortName evidence="9">TP synthase</shortName>
        <shortName evidence="9">TPS</shortName>
        <ecNumber evidence="9">2.5.1.3</ecNumber>
    </recommendedName>
    <alternativeName>
        <fullName evidence="9">Thiamine-phosphate pyrophosphorylase</fullName>
        <shortName evidence="9">TMP pyrophosphorylase</shortName>
        <shortName evidence="9">TMP-PPase</shortName>
    </alternativeName>
</protein>
<dbReference type="EC" id="2.5.1.3" evidence="9"/>
<comment type="similarity">
    <text evidence="9 10">Belongs to the thiamine-phosphate synthase family.</text>
</comment>
<dbReference type="Gene3D" id="3.20.20.70">
    <property type="entry name" value="Aldolase class I"/>
    <property type="match status" value="1"/>
</dbReference>
<comment type="catalytic activity">
    <reaction evidence="8 9 10">
        <text>2-[(2R,5Z)-2-carboxy-4-methylthiazol-5(2H)-ylidene]ethyl phosphate + 4-amino-2-methyl-5-(diphosphooxymethyl)pyrimidine + 2 H(+) = thiamine phosphate + CO2 + diphosphate</text>
        <dbReference type="Rhea" id="RHEA:47844"/>
        <dbReference type="ChEBI" id="CHEBI:15378"/>
        <dbReference type="ChEBI" id="CHEBI:16526"/>
        <dbReference type="ChEBI" id="CHEBI:33019"/>
        <dbReference type="ChEBI" id="CHEBI:37575"/>
        <dbReference type="ChEBI" id="CHEBI:57841"/>
        <dbReference type="ChEBI" id="CHEBI:62899"/>
        <dbReference type="EC" id="2.5.1.3"/>
    </reaction>
</comment>
<dbReference type="NCBIfam" id="NF002727">
    <property type="entry name" value="PRK02615.1"/>
    <property type="match status" value="1"/>
</dbReference>
<dbReference type="PANTHER" id="PTHR20857">
    <property type="entry name" value="THIAMINE-PHOSPHATE PYROPHOSPHORYLASE"/>
    <property type="match status" value="1"/>
</dbReference>
<feature type="binding site" evidence="9">
    <location>
        <position position="269"/>
    </location>
    <ligand>
        <name>4-amino-2-methyl-5-(diphosphooxymethyl)pyrimidine</name>
        <dbReference type="ChEBI" id="CHEBI:57841"/>
    </ligand>
</feature>
<evidence type="ECO:0000256" key="4">
    <source>
        <dbReference type="ARBA" id="ARBA00022842"/>
    </source>
</evidence>
<feature type="binding site" evidence="9">
    <location>
        <position position="250"/>
    </location>
    <ligand>
        <name>Mg(2+)</name>
        <dbReference type="ChEBI" id="CHEBI:18420"/>
    </ligand>
</feature>
<evidence type="ECO:0000313" key="15">
    <source>
        <dbReference type="EMBL" id="BBO35415.1"/>
    </source>
</evidence>
<comment type="catalytic activity">
    <reaction evidence="6 9 10">
        <text>4-methyl-5-(2-phosphooxyethyl)-thiazole + 4-amino-2-methyl-5-(diphosphooxymethyl)pyrimidine + H(+) = thiamine phosphate + diphosphate</text>
        <dbReference type="Rhea" id="RHEA:22328"/>
        <dbReference type="ChEBI" id="CHEBI:15378"/>
        <dbReference type="ChEBI" id="CHEBI:33019"/>
        <dbReference type="ChEBI" id="CHEBI:37575"/>
        <dbReference type="ChEBI" id="CHEBI:57841"/>
        <dbReference type="ChEBI" id="CHEBI:58296"/>
        <dbReference type="EC" id="2.5.1.3"/>
    </reaction>
</comment>
<feature type="binding site" evidence="9">
    <location>
        <position position="231"/>
    </location>
    <ligand>
        <name>Mg(2+)</name>
        <dbReference type="ChEBI" id="CHEBI:18420"/>
    </ligand>
</feature>
<dbReference type="SUPFAM" id="SSF51391">
    <property type="entry name" value="Thiamin phosphate synthase"/>
    <property type="match status" value="1"/>
</dbReference>
<comment type="caution">
    <text evidence="9">Lacks conserved residue(s) required for the propagation of feature annotation.</text>
</comment>
<evidence type="ECO:0000256" key="7">
    <source>
        <dbReference type="ARBA" id="ARBA00047851"/>
    </source>
</evidence>
<keyword evidence="2 9" id="KW-0808">Transferase</keyword>
<feature type="compositionally biased region" description="Basic and acidic residues" evidence="12">
    <location>
        <begin position="59"/>
        <end position="69"/>
    </location>
</feature>
<feature type="binding site" evidence="9">
    <location>
        <position position="325"/>
    </location>
    <ligand>
        <name>2-[(2R,5Z)-2-carboxy-4-methylthiazol-5(2H)-ylidene]ethyl phosphate</name>
        <dbReference type="ChEBI" id="CHEBI:62899"/>
    </ligand>
</feature>
<evidence type="ECO:0000256" key="9">
    <source>
        <dbReference type="HAMAP-Rule" id="MF_00097"/>
    </source>
</evidence>
<comment type="catalytic activity">
    <reaction evidence="7 9 10">
        <text>2-(2-carboxy-4-methylthiazol-5-yl)ethyl phosphate + 4-amino-2-methyl-5-(diphosphooxymethyl)pyrimidine + 2 H(+) = thiamine phosphate + CO2 + diphosphate</text>
        <dbReference type="Rhea" id="RHEA:47848"/>
        <dbReference type="ChEBI" id="CHEBI:15378"/>
        <dbReference type="ChEBI" id="CHEBI:16526"/>
        <dbReference type="ChEBI" id="CHEBI:33019"/>
        <dbReference type="ChEBI" id="CHEBI:37575"/>
        <dbReference type="ChEBI" id="CHEBI:57841"/>
        <dbReference type="ChEBI" id="CHEBI:62890"/>
        <dbReference type="EC" id="2.5.1.3"/>
    </reaction>
</comment>
<dbReference type="Pfam" id="PF17792">
    <property type="entry name" value="ThiD2"/>
    <property type="match status" value="1"/>
</dbReference>
<sequence>MMSDSAPIRILDASLNRAAEGLRVVEDYVRFVLDDRHLTEQFKQLRHDLAAAGSQLPLPERHAARDTRSDVGTTVSTPSEGTRREAWEVCIASLERVKQSLRSLEEFSKVSLPAVAAEFERLRYWLYTLEAAVGRTVDANERLGEARLYVLVDGCDSEAAFAALVDQLIAARVGVIQLRDKRLDDRELIARARQLVAACQTPSPHTPPISPDLARSGLAPTRSSPLVIINDRPDVAAIVGADGVHLGQDDMRVKDARAIVGPRQLIGVSTHSIEQARAAVLDGANYLGVGPTFPSQTKSFDAFPGLDFVQQVAAEIRLPAFAIGGITQQNVGEVAAAGLRRIAVASAVTAAPRPQAAAEALRTALHQ</sequence>
<dbReference type="InterPro" id="IPR041397">
    <property type="entry name" value="ThiD2"/>
</dbReference>
<gene>
    <name evidence="9" type="primary">thiE</name>
    <name evidence="15" type="ORF">PLANPX_5027</name>
</gene>
<evidence type="ECO:0000259" key="14">
    <source>
        <dbReference type="Pfam" id="PF17792"/>
    </source>
</evidence>
<dbReference type="PIRSF" id="PIRSF000512">
    <property type="entry name" value="TMP_PPase_Cyanobac_prd"/>
    <property type="match status" value="1"/>
</dbReference>
<feature type="region of interest" description="Disordered" evidence="12">
    <location>
        <begin position="56"/>
        <end position="78"/>
    </location>
</feature>
<dbReference type="GO" id="GO:0009228">
    <property type="term" value="P:thiamine biosynthetic process"/>
    <property type="evidence" value="ECO:0007669"/>
    <property type="project" value="UniProtKB-KW"/>
</dbReference>
<feature type="domain" description="Thiamine phosphate synthase/TenI" evidence="13">
    <location>
        <begin position="226"/>
        <end position="348"/>
    </location>
</feature>
<evidence type="ECO:0000256" key="3">
    <source>
        <dbReference type="ARBA" id="ARBA00022723"/>
    </source>
</evidence>
<dbReference type="Proteomes" id="UP000326837">
    <property type="component" value="Chromosome"/>
</dbReference>
<keyword evidence="15" id="KW-0418">Kinase</keyword>
<evidence type="ECO:0000256" key="10">
    <source>
        <dbReference type="RuleBase" id="RU003826"/>
    </source>
</evidence>
<comment type="function">
    <text evidence="9">Condenses 4-methyl-5-(beta-hydroxyethyl)thiazole monophosphate (THZ-P) and 2-methyl-4-amino-5-hydroxymethyl pyrimidine pyrophosphate (HMP-PP) to form thiamine monophosphate (TMP).</text>
</comment>
<dbReference type="EMBL" id="AP021861">
    <property type="protein sequence ID" value="BBO35415.1"/>
    <property type="molecule type" value="Genomic_DNA"/>
</dbReference>
<dbReference type="GO" id="GO:0000287">
    <property type="term" value="F:magnesium ion binding"/>
    <property type="evidence" value="ECO:0007669"/>
    <property type="project" value="UniProtKB-UniRule"/>
</dbReference>
<dbReference type="GO" id="GO:0005737">
    <property type="term" value="C:cytoplasm"/>
    <property type="evidence" value="ECO:0007669"/>
    <property type="project" value="TreeGrafter"/>
</dbReference>
<keyword evidence="3 9" id="KW-0479">Metal-binding</keyword>
<feature type="domain" description="ThiD2" evidence="14">
    <location>
        <begin position="9"/>
        <end position="131"/>
    </location>
</feature>
<dbReference type="PANTHER" id="PTHR20857:SF15">
    <property type="entry name" value="THIAMINE-PHOSPHATE SYNTHASE"/>
    <property type="match status" value="1"/>
</dbReference>
<keyword evidence="4 9" id="KW-0460">Magnesium</keyword>
<feature type="binding site" evidence="9">
    <location>
        <position position="298"/>
    </location>
    <ligand>
        <name>4-amino-2-methyl-5-(diphosphooxymethyl)pyrimidine</name>
        <dbReference type="ChEBI" id="CHEBI:57841"/>
    </ligand>
</feature>
<dbReference type="KEGG" id="lpav:PLANPX_5027"/>
<dbReference type="InterPro" id="IPR034291">
    <property type="entry name" value="TMP_synthase"/>
</dbReference>
<feature type="domain" description="Thiamine phosphate synthase/TenI" evidence="13">
    <location>
        <begin position="148"/>
        <end position="200"/>
    </location>
</feature>
<dbReference type="UniPathway" id="UPA00060">
    <property type="reaction ID" value="UER00141"/>
</dbReference>
<name>A0A5K7XG90_9BACT</name>
<dbReference type="RefSeq" id="WP_152100802.1">
    <property type="nucleotide sequence ID" value="NZ_AP021861.1"/>
</dbReference>
<dbReference type="GO" id="GO:0004789">
    <property type="term" value="F:thiamine-phosphate diphosphorylase activity"/>
    <property type="evidence" value="ECO:0007669"/>
    <property type="project" value="UniProtKB-UniRule"/>
</dbReference>
<accession>A0A5K7XG90</accession>
<feature type="binding site" evidence="9">
    <location>
        <begin position="295"/>
        <end position="297"/>
    </location>
    <ligand>
        <name>2-[(2R,5Z)-2-carboxy-4-methylthiazol-5(2H)-ylidene]ethyl phosphate</name>
        <dbReference type="ChEBI" id="CHEBI:62899"/>
    </ligand>
</feature>
<feature type="binding site" evidence="9">
    <location>
        <position position="230"/>
    </location>
    <ligand>
        <name>4-amino-2-methyl-5-(diphosphooxymethyl)pyrimidine</name>
        <dbReference type="ChEBI" id="CHEBI:57841"/>
    </ligand>
</feature>
<dbReference type="InterPro" id="IPR013785">
    <property type="entry name" value="Aldolase_TIM"/>
</dbReference>
<evidence type="ECO:0000256" key="1">
    <source>
        <dbReference type="ARBA" id="ARBA00005165"/>
    </source>
</evidence>